<evidence type="ECO:0000256" key="3">
    <source>
        <dbReference type="ARBA" id="ARBA00022839"/>
    </source>
</evidence>
<dbReference type="Pfam" id="PF00929">
    <property type="entry name" value="RNase_T"/>
    <property type="match status" value="1"/>
</dbReference>
<gene>
    <name evidence="5" type="ORF">LV75_001746</name>
</gene>
<organism evidence="5 6">
    <name type="scientific">Actinokineospora diospyrosa</name>
    <dbReference type="NCBI Taxonomy" id="103728"/>
    <lineage>
        <taxon>Bacteria</taxon>
        <taxon>Bacillati</taxon>
        <taxon>Actinomycetota</taxon>
        <taxon>Actinomycetes</taxon>
        <taxon>Pseudonocardiales</taxon>
        <taxon>Pseudonocardiaceae</taxon>
        <taxon>Actinokineospora</taxon>
    </lineage>
</organism>
<dbReference type="SMART" id="SM00479">
    <property type="entry name" value="EXOIII"/>
    <property type="match status" value="1"/>
</dbReference>
<sequence>MTHPIPRVLAGQRLTVVDVEGNGGQPPEIVEIGVLALDQPLHPSRVATWLVRPRMPISSVVTRKVHGISNADVADSPTWQEVADEITGVLADRVIVAHNAAVEQRVLAAHLPGWTPPLVLDTLRLARHVWPGLDGYGLDRLIVHTGIDPEELSGQRHRAGFDAWMTARLLATLAEHCDDWSVLVRVAALPGFDAAEGGLW</sequence>
<dbReference type="RefSeq" id="WP_253886263.1">
    <property type="nucleotide sequence ID" value="NZ_BAAAVB010000004.1"/>
</dbReference>
<accession>A0ABT1I9E6</accession>
<comment type="caution">
    <text evidence="5">The sequence shown here is derived from an EMBL/GenBank/DDBJ whole genome shotgun (WGS) entry which is preliminary data.</text>
</comment>
<evidence type="ECO:0000313" key="5">
    <source>
        <dbReference type="EMBL" id="MCP2269258.1"/>
    </source>
</evidence>
<dbReference type="CDD" id="cd06127">
    <property type="entry name" value="DEDDh"/>
    <property type="match status" value="1"/>
</dbReference>
<dbReference type="PANTHER" id="PTHR30231">
    <property type="entry name" value="DNA POLYMERASE III SUBUNIT EPSILON"/>
    <property type="match status" value="1"/>
</dbReference>
<feature type="domain" description="Exonuclease" evidence="4">
    <location>
        <begin position="13"/>
        <end position="179"/>
    </location>
</feature>
<keyword evidence="6" id="KW-1185">Reference proteome</keyword>
<reference evidence="5 6" key="1">
    <citation type="submission" date="2022-06" db="EMBL/GenBank/DDBJ databases">
        <title>Genomic Encyclopedia of Archaeal and Bacterial Type Strains, Phase II (KMG-II): from individual species to whole genera.</title>
        <authorList>
            <person name="Goeker M."/>
        </authorList>
    </citation>
    <scope>NUCLEOTIDE SEQUENCE [LARGE SCALE GENOMIC DNA]</scope>
    <source>
        <strain evidence="5 6">DSM 44255</strain>
    </source>
</reference>
<dbReference type="Proteomes" id="UP001205185">
    <property type="component" value="Unassembled WGS sequence"/>
</dbReference>
<name>A0ABT1I9E6_9PSEU</name>
<proteinExistence type="predicted"/>
<dbReference type="Gene3D" id="3.30.420.10">
    <property type="entry name" value="Ribonuclease H-like superfamily/Ribonuclease H"/>
    <property type="match status" value="1"/>
</dbReference>
<keyword evidence="3" id="KW-0269">Exonuclease</keyword>
<evidence type="ECO:0000313" key="6">
    <source>
        <dbReference type="Proteomes" id="UP001205185"/>
    </source>
</evidence>
<dbReference type="InterPro" id="IPR013520">
    <property type="entry name" value="Ribonucl_H"/>
</dbReference>
<evidence type="ECO:0000256" key="2">
    <source>
        <dbReference type="ARBA" id="ARBA00022801"/>
    </source>
</evidence>
<keyword evidence="1" id="KW-0540">Nuclease</keyword>
<evidence type="ECO:0000256" key="1">
    <source>
        <dbReference type="ARBA" id="ARBA00022722"/>
    </source>
</evidence>
<dbReference type="InterPro" id="IPR036397">
    <property type="entry name" value="RNaseH_sf"/>
</dbReference>
<dbReference type="PANTHER" id="PTHR30231:SF4">
    <property type="entry name" value="PROTEIN NEN2"/>
    <property type="match status" value="1"/>
</dbReference>
<evidence type="ECO:0000259" key="4">
    <source>
        <dbReference type="SMART" id="SM00479"/>
    </source>
</evidence>
<dbReference type="InterPro" id="IPR012337">
    <property type="entry name" value="RNaseH-like_sf"/>
</dbReference>
<protein>
    <submittedName>
        <fullName evidence="5">Exodeoxyribonuclease X</fullName>
    </submittedName>
</protein>
<keyword evidence="2" id="KW-0378">Hydrolase</keyword>
<dbReference type="SUPFAM" id="SSF53098">
    <property type="entry name" value="Ribonuclease H-like"/>
    <property type="match status" value="1"/>
</dbReference>
<dbReference type="EMBL" id="JAMTCO010000004">
    <property type="protein sequence ID" value="MCP2269258.1"/>
    <property type="molecule type" value="Genomic_DNA"/>
</dbReference>